<keyword evidence="2" id="KW-1185">Reference proteome</keyword>
<dbReference type="AlphaFoldDB" id="A0A8X6I881"/>
<evidence type="ECO:0000313" key="2">
    <source>
        <dbReference type="Proteomes" id="UP000887013"/>
    </source>
</evidence>
<comment type="caution">
    <text evidence="1">The sequence shown here is derived from an EMBL/GenBank/DDBJ whole genome shotgun (WGS) entry which is preliminary data.</text>
</comment>
<gene>
    <name evidence="1" type="ORF">NPIL_551581</name>
</gene>
<organism evidence="1 2">
    <name type="scientific">Nephila pilipes</name>
    <name type="common">Giant wood spider</name>
    <name type="synonym">Nephila maculata</name>
    <dbReference type="NCBI Taxonomy" id="299642"/>
    <lineage>
        <taxon>Eukaryota</taxon>
        <taxon>Metazoa</taxon>
        <taxon>Ecdysozoa</taxon>
        <taxon>Arthropoda</taxon>
        <taxon>Chelicerata</taxon>
        <taxon>Arachnida</taxon>
        <taxon>Araneae</taxon>
        <taxon>Araneomorphae</taxon>
        <taxon>Entelegynae</taxon>
        <taxon>Araneoidea</taxon>
        <taxon>Nephilidae</taxon>
        <taxon>Nephila</taxon>
    </lineage>
</organism>
<protein>
    <submittedName>
        <fullName evidence="1">Uncharacterized protein</fullName>
    </submittedName>
</protein>
<name>A0A8X6I881_NEPPI</name>
<dbReference type="EMBL" id="BMAW01042593">
    <property type="protein sequence ID" value="GFS34979.1"/>
    <property type="molecule type" value="Genomic_DNA"/>
</dbReference>
<sequence>MFASLYCEQHSLVWIFLSCIWEQTARQGLNSSFTLLERDLIMKSRPRRNGMSYELLNLFGDVLWNTIESCMRFQDCGITSSVKNVNSDLQRVQSGLLK</sequence>
<evidence type="ECO:0000313" key="1">
    <source>
        <dbReference type="EMBL" id="GFS34979.1"/>
    </source>
</evidence>
<reference evidence="1" key="1">
    <citation type="submission" date="2020-08" db="EMBL/GenBank/DDBJ databases">
        <title>Multicomponent nature underlies the extraordinary mechanical properties of spider dragline silk.</title>
        <authorList>
            <person name="Kono N."/>
            <person name="Nakamura H."/>
            <person name="Mori M."/>
            <person name="Yoshida Y."/>
            <person name="Ohtoshi R."/>
            <person name="Malay A.D."/>
            <person name="Moran D.A.P."/>
            <person name="Tomita M."/>
            <person name="Numata K."/>
            <person name="Arakawa K."/>
        </authorList>
    </citation>
    <scope>NUCLEOTIDE SEQUENCE</scope>
</reference>
<accession>A0A8X6I881</accession>
<proteinExistence type="predicted"/>
<dbReference type="Proteomes" id="UP000887013">
    <property type="component" value="Unassembled WGS sequence"/>
</dbReference>